<protein>
    <submittedName>
        <fullName evidence="1">Uncharacterized protein</fullName>
    </submittedName>
</protein>
<evidence type="ECO:0000313" key="1">
    <source>
        <dbReference type="EMBL" id="AXC13521.1"/>
    </source>
</evidence>
<dbReference type="EMBL" id="CP030840">
    <property type="protein sequence ID" value="AXC13521.1"/>
    <property type="molecule type" value="Genomic_DNA"/>
</dbReference>
<accession>A0A2Z5G315</accession>
<gene>
    <name evidence="1" type="ORF">ACPOL_4246</name>
</gene>
<name>A0A2Z5G315_9BACT</name>
<dbReference type="KEGG" id="abas:ACPOL_4246"/>
<evidence type="ECO:0000313" key="2">
    <source>
        <dbReference type="Proteomes" id="UP000253606"/>
    </source>
</evidence>
<dbReference type="AlphaFoldDB" id="A0A2Z5G315"/>
<keyword evidence="2" id="KW-1185">Reference proteome</keyword>
<proteinExistence type="predicted"/>
<organism evidence="1 2">
    <name type="scientific">Acidisarcina polymorpha</name>
    <dbReference type="NCBI Taxonomy" id="2211140"/>
    <lineage>
        <taxon>Bacteria</taxon>
        <taxon>Pseudomonadati</taxon>
        <taxon>Acidobacteriota</taxon>
        <taxon>Terriglobia</taxon>
        <taxon>Terriglobales</taxon>
        <taxon>Acidobacteriaceae</taxon>
        <taxon>Acidisarcina</taxon>
    </lineage>
</organism>
<reference evidence="1 2" key="1">
    <citation type="journal article" date="2018" name="Front. Microbiol.">
        <title>Hydrolytic Capabilities as a Key to Environmental Success: Chitinolytic and Cellulolytic Acidobacteria From Acidic Sub-arctic Soils and Boreal Peatlands.</title>
        <authorList>
            <person name="Belova S.E."/>
            <person name="Ravin N.V."/>
            <person name="Pankratov T.A."/>
            <person name="Rakitin A.L."/>
            <person name="Ivanova A.A."/>
            <person name="Beletsky A.V."/>
            <person name="Mardanov A.V."/>
            <person name="Sinninghe Damste J.S."/>
            <person name="Dedysh S.N."/>
        </authorList>
    </citation>
    <scope>NUCLEOTIDE SEQUENCE [LARGE SCALE GENOMIC DNA]</scope>
    <source>
        <strain evidence="1 2">SBC82</strain>
    </source>
</reference>
<sequence length="56" mass="6372">MPDCVRGKRTNPELEIFHEKETPDFSGSRALTPLVAISRPWFRSGPQASALQRFDQ</sequence>
<dbReference type="Proteomes" id="UP000253606">
    <property type="component" value="Chromosome"/>
</dbReference>